<dbReference type="InterPro" id="IPR025963">
    <property type="entry name" value="FLgD_Tudor"/>
</dbReference>
<evidence type="ECO:0000313" key="9">
    <source>
        <dbReference type="Proteomes" id="UP000287447"/>
    </source>
</evidence>
<comment type="similarity">
    <text evidence="1 5">Belongs to the FlgD family.</text>
</comment>
<protein>
    <recommendedName>
        <fullName evidence="2 5">Basal-body rod modification protein FlgD</fullName>
    </recommendedName>
</protein>
<name>A0A437QVH8_9PROT</name>
<comment type="function">
    <text evidence="4 5">Required for flagellar hook formation. May act as a scaffolding protein.</text>
</comment>
<evidence type="ECO:0000256" key="5">
    <source>
        <dbReference type="RuleBase" id="RU362076"/>
    </source>
</evidence>
<dbReference type="EMBL" id="SADE01000001">
    <property type="protein sequence ID" value="RVU38530.1"/>
    <property type="molecule type" value="Genomic_DNA"/>
</dbReference>
<dbReference type="Pfam" id="PF13861">
    <property type="entry name" value="FLgD_tudor"/>
    <property type="match status" value="1"/>
</dbReference>
<gene>
    <name evidence="8" type="ORF">EOI86_04400</name>
</gene>
<dbReference type="GO" id="GO:0044781">
    <property type="term" value="P:bacterial-type flagellum organization"/>
    <property type="evidence" value="ECO:0007669"/>
    <property type="project" value="UniProtKB-UniRule"/>
</dbReference>
<dbReference type="Pfam" id="PF03963">
    <property type="entry name" value="FlgD"/>
    <property type="match status" value="1"/>
</dbReference>
<evidence type="ECO:0000259" key="6">
    <source>
        <dbReference type="Pfam" id="PF13860"/>
    </source>
</evidence>
<evidence type="ECO:0000256" key="3">
    <source>
        <dbReference type="ARBA" id="ARBA00022795"/>
    </source>
</evidence>
<dbReference type="InterPro" id="IPR025965">
    <property type="entry name" value="FlgD/Vpr_Ig-like"/>
</dbReference>
<dbReference type="Proteomes" id="UP000287447">
    <property type="component" value="Unassembled WGS sequence"/>
</dbReference>
<comment type="caution">
    <text evidence="8">The sequence shown here is derived from an EMBL/GenBank/DDBJ whole genome shotgun (WGS) entry which is preliminary data.</text>
</comment>
<organism evidence="8 9">
    <name type="scientific">Hwanghaeella grinnelliae</name>
    <dbReference type="NCBI Taxonomy" id="2500179"/>
    <lineage>
        <taxon>Bacteria</taxon>
        <taxon>Pseudomonadati</taxon>
        <taxon>Pseudomonadota</taxon>
        <taxon>Alphaproteobacteria</taxon>
        <taxon>Rhodospirillales</taxon>
        <taxon>Rhodospirillaceae</taxon>
        <taxon>Hwanghaeella</taxon>
    </lineage>
</organism>
<evidence type="ECO:0000256" key="1">
    <source>
        <dbReference type="ARBA" id="ARBA00010577"/>
    </source>
</evidence>
<evidence type="ECO:0000256" key="2">
    <source>
        <dbReference type="ARBA" id="ARBA00016013"/>
    </source>
</evidence>
<proteinExistence type="inferred from homology"/>
<keyword evidence="9" id="KW-1185">Reference proteome</keyword>
<dbReference type="OrthoDB" id="9785233at2"/>
<reference evidence="9" key="1">
    <citation type="submission" date="2019-01" db="EMBL/GenBank/DDBJ databases">
        <title>Gri0909 isolated from a small marine red alga.</title>
        <authorList>
            <person name="Kim J."/>
            <person name="Jeong S.E."/>
            <person name="Jeon C.O."/>
        </authorList>
    </citation>
    <scope>NUCLEOTIDE SEQUENCE [LARGE SCALE GENOMIC DNA]</scope>
    <source>
        <strain evidence="9">Gri0909</strain>
    </source>
</reference>
<feature type="domain" description="FlgD Tudor-like" evidence="7">
    <location>
        <begin position="83"/>
        <end position="216"/>
    </location>
</feature>
<keyword evidence="3 5" id="KW-1005">Bacterial flagellum biogenesis</keyword>
<dbReference type="Pfam" id="PF13860">
    <property type="entry name" value="FlgD_ig"/>
    <property type="match status" value="1"/>
</dbReference>
<dbReference type="InterPro" id="IPR005648">
    <property type="entry name" value="FlgD"/>
</dbReference>
<evidence type="ECO:0000259" key="7">
    <source>
        <dbReference type="Pfam" id="PF13861"/>
    </source>
</evidence>
<dbReference type="Gene3D" id="2.60.40.4070">
    <property type="match status" value="1"/>
</dbReference>
<accession>A0A437QVH8</accession>
<dbReference type="Gene3D" id="2.30.30.910">
    <property type="match status" value="1"/>
</dbReference>
<dbReference type="AlphaFoldDB" id="A0A437QVH8"/>
<dbReference type="RefSeq" id="WP_127763902.1">
    <property type="nucleotide sequence ID" value="NZ_SADE01000001.1"/>
</dbReference>
<evidence type="ECO:0000256" key="4">
    <source>
        <dbReference type="ARBA" id="ARBA00024746"/>
    </source>
</evidence>
<evidence type="ECO:0000313" key="8">
    <source>
        <dbReference type="EMBL" id="RVU38530.1"/>
    </source>
</evidence>
<feature type="domain" description="FlgD/Vpr Ig-like" evidence="6">
    <location>
        <begin position="106"/>
        <end position="177"/>
    </location>
</feature>
<sequence>MSDLEAVASLSTEATTASQSRSSISADFNNFLLILTTQLQNQDPLSPTDTHEFTNQLVLFAGVEQEIQQNGNLEELIALQSGNQAIGALSYIGQEVEAEGQIFNIEEGESTTLGFELEDTPDTTAITVTDIAGNIVFIASLEDVDFGYNTFEWDGKDITGQEVPSGIYSFQINAVNEDDQPIDVQHSTTAIVDGVESDDEGTFVTSGALSIALDKIFSVRPPPEPTVEDGA</sequence>